<dbReference type="InterPro" id="IPR018392">
    <property type="entry name" value="LysM"/>
</dbReference>
<keyword evidence="3" id="KW-0843">Virulence</keyword>
<feature type="domain" description="LysM" evidence="4">
    <location>
        <begin position="362"/>
        <end position="409"/>
    </location>
</feature>
<evidence type="ECO:0000256" key="2">
    <source>
        <dbReference type="ARBA" id="ARBA00022729"/>
    </source>
</evidence>
<organism evidence="5 6">
    <name type="scientific">Aspergillus granulosus</name>
    <dbReference type="NCBI Taxonomy" id="176169"/>
    <lineage>
        <taxon>Eukaryota</taxon>
        <taxon>Fungi</taxon>
        <taxon>Dikarya</taxon>
        <taxon>Ascomycota</taxon>
        <taxon>Pezizomycotina</taxon>
        <taxon>Eurotiomycetes</taxon>
        <taxon>Eurotiomycetidae</taxon>
        <taxon>Eurotiales</taxon>
        <taxon>Aspergillaceae</taxon>
        <taxon>Aspergillus</taxon>
        <taxon>Aspergillus subgen. Nidulantes</taxon>
    </lineage>
</organism>
<dbReference type="SMART" id="SM00257">
    <property type="entry name" value="LysM"/>
    <property type="match status" value="2"/>
</dbReference>
<evidence type="ECO:0000259" key="4">
    <source>
        <dbReference type="PROSITE" id="PS51782"/>
    </source>
</evidence>
<dbReference type="InterPro" id="IPR052210">
    <property type="entry name" value="LysM1-like"/>
</dbReference>
<dbReference type="EMBL" id="JBFXLT010000036">
    <property type="protein sequence ID" value="KAL2814000.1"/>
    <property type="molecule type" value="Genomic_DNA"/>
</dbReference>
<keyword evidence="2" id="KW-0732">Signal</keyword>
<evidence type="ECO:0000256" key="1">
    <source>
        <dbReference type="ARBA" id="ARBA00022669"/>
    </source>
</evidence>
<dbReference type="Pfam" id="PF01476">
    <property type="entry name" value="LysM"/>
    <property type="match status" value="2"/>
</dbReference>
<feature type="domain" description="LysM" evidence="4">
    <location>
        <begin position="269"/>
        <end position="315"/>
    </location>
</feature>
<dbReference type="SUPFAM" id="SSF54106">
    <property type="entry name" value="LysM domain"/>
    <property type="match status" value="2"/>
</dbReference>
<keyword evidence="6" id="KW-1185">Reference proteome</keyword>
<comment type="caution">
    <text evidence="5">The sequence shown here is derived from an EMBL/GenBank/DDBJ whole genome shotgun (WGS) entry which is preliminary data.</text>
</comment>
<dbReference type="Gene3D" id="3.10.350.10">
    <property type="entry name" value="LysM domain"/>
    <property type="match status" value="3"/>
</dbReference>
<proteinExistence type="predicted"/>
<dbReference type="InterPro" id="IPR036779">
    <property type="entry name" value="LysM_dom_sf"/>
</dbReference>
<sequence>MYPGSSFLHHWSSPQQTPQLSYNPDTTLYCTWWIDNDVSSSCRDILSDWIISLEDFRCWNLSITADCGGLETGKLYCVEVWGEPVPMTTTGAITTAVPIMTTTRTTTTMTTTKTGNAPGPMQSGQIETCNCWDLVREGYTCNVYLEQYPGLSLAKLVEWNPAIGSQCQNLWVENYICTGVEGWTAPTTTTTTTTMALLGNGIPTPTPTQPGMIADCNRFQEVVSGDTCASIAQGAVGATATMITTTTKMGNGIATPTPILPGMVGNCDAFYLVKLGDGCAAIASSKGISLAQLYAWNTNLGTGCMGLWAEYYVCVLIVGVLPTTTMKTTTRTTTTTRMTTMQGNGVATPTPIQPGMTTSCKKFYKVVSGDQCGMIASKAGITLANFLRWNLGVGGNACLLLWLGYYVCIGVL</sequence>
<dbReference type="PANTHER" id="PTHR34997">
    <property type="entry name" value="AM15"/>
    <property type="match status" value="1"/>
</dbReference>
<keyword evidence="1" id="KW-0147">Chitin-binding</keyword>
<feature type="domain" description="LysM" evidence="4">
    <location>
        <begin position="131"/>
        <end position="178"/>
    </location>
</feature>
<dbReference type="Proteomes" id="UP001610334">
    <property type="component" value="Unassembled WGS sequence"/>
</dbReference>
<name>A0ABR4HEZ7_9EURO</name>
<accession>A0ABR4HEZ7</accession>
<evidence type="ECO:0000313" key="6">
    <source>
        <dbReference type="Proteomes" id="UP001610334"/>
    </source>
</evidence>
<dbReference type="PANTHER" id="PTHR34997:SF2">
    <property type="entry name" value="LYSM DOMAIN-CONTAINING PROTEIN-RELATED"/>
    <property type="match status" value="1"/>
</dbReference>
<protein>
    <recommendedName>
        <fullName evidence="4">LysM domain-containing protein</fullName>
    </recommendedName>
</protein>
<evidence type="ECO:0000256" key="3">
    <source>
        <dbReference type="ARBA" id="ARBA00023026"/>
    </source>
</evidence>
<dbReference type="PROSITE" id="PS51782">
    <property type="entry name" value="LYSM"/>
    <property type="match status" value="3"/>
</dbReference>
<reference evidence="5 6" key="1">
    <citation type="submission" date="2024-07" db="EMBL/GenBank/DDBJ databases">
        <title>Section-level genome sequencing and comparative genomics of Aspergillus sections Usti and Cavernicolus.</title>
        <authorList>
            <consortium name="Lawrence Berkeley National Laboratory"/>
            <person name="Nybo J.L."/>
            <person name="Vesth T.C."/>
            <person name="Theobald S."/>
            <person name="Frisvad J.C."/>
            <person name="Larsen T.O."/>
            <person name="Kjaerboelling I."/>
            <person name="Rothschild-Mancinelli K."/>
            <person name="Lyhne E.K."/>
            <person name="Kogle M.E."/>
            <person name="Barry K."/>
            <person name="Clum A."/>
            <person name="Na H."/>
            <person name="Ledsgaard L."/>
            <person name="Lin J."/>
            <person name="Lipzen A."/>
            <person name="Kuo A."/>
            <person name="Riley R."/>
            <person name="Mondo S."/>
            <person name="Labutti K."/>
            <person name="Haridas S."/>
            <person name="Pangalinan J."/>
            <person name="Salamov A.A."/>
            <person name="Simmons B.A."/>
            <person name="Magnuson J.K."/>
            <person name="Chen J."/>
            <person name="Drula E."/>
            <person name="Henrissat B."/>
            <person name="Wiebenga A."/>
            <person name="Lubbers R.J."/>
            <person name="Gomes A.C."/>
            <person name="Makela M.R."/>
            <person name="Stajich J."/>
            <person name="Grigoriev I.V."/>
            <person name="Mortensen U.H."/>
            <person name="De Vries R.P."/>
            <person name="Baker S.E."/>
            <person name="Andersen M.R."/>
        </authorList>
    </citation>
    <scope>NUCLEOTIDE SEQUENCE [LARGE SCALE GENOMIC DNA]</scope>
    <source>
        <strain evidence="5 6">CBS 588.65</strain>
    </source>
</reference>
<evidence type="ECO:0000313" key="5">
    <source>
        <dbReference type="EMBL" id="KAL2814000.1"/>
    </source>
</evidence>
<dbReference type="CDD" id="cd00118">
    <property type="entry name" value="LysM"/>
    <property type="match status" value="2"/>
</dbReference>
<gene>
    <name evidence="5" type="ORF">BJX63DRAFT_442661</name>
</gene>